<dbReference type="GeneID" id="91986998"/>
<keyword evidence="4" id="KW-1185">Reference proteome</keyword>
<keyword evidence="2" id="KW-1133">Transmembrane helix</keyword>
<reference evidence="3 4" key="2">
    <citation type="submission" date="2024-01" db="EMBL/GenBank/DDBJ databases">
        <title>Comparative genomics of Cryptococcus and Kwoniella reveals pathogenesis evolution and contrasting modes of karyotype evolution via chromosome fusion or intercentromeric recombination.</title>
        <authorList>
            <person name="Coelho M.A."/>
            <person name="David-Palma M."/>
            <person name="Shea T."/>
            <person name="Bowers K."/>
            <person name="Mcginley-Smith S."/>
            <person name="Mohammad A.W."/>
            <person name="Gnirke A."/>
            <person name="Yurkov A.M."/>
            <person name="Nowrousian M."/>
            <person name="Sun S."/>
            <person name="Cuomo C.A."/>
            <person name="Heitman J."/>
        </authorList>
    </citation>
    <scope>NUCLEOTIDE SEQUENCE [LARGE SCALE GENOMIC DNA]</scope>
    <source>
        <strain evidence="3 4">IND107</strain>
    </source>
</reference>
<feature type="region of interest" description="Disordered" evidence="1">
    <location>
        <begin position="181"/>
        <end position="230"/>
    </location>
</feature>
<feature type="transmembrane region" description="Helical" evidence="2">
    <location>
        <begin position="144"/>
        <end position="166"/>
    </location>
</feature>
<keyword evidence="2" id="KW-0472">Membrane</keyword>
<feature type="compositionally biased region" description="Basic and acidic residues" evidence="1">
    <location>
        <begin position="200"/>
        <end position="222"/>
    </location>
</feature>
<keyword evidence="2" id="KW-0812">Transmembrane</keyword>
<feature type="compositionally biased region" description="Basic and acidic residues" evidence="1">
    <location>
        <begin position="181"/>
        <end position="191"/>
    </location>
</feature>
<name>A0ABR3C3Y0_9TREE</name>
<reference evidence="4" key="1">
    <citation type="submission" date="2015-01" db="EMBL/GenBank/DDBJ databases">
        <title>The Genome Sequence of Cryptococcus gattii MMRL2647.</title>
        <authorList>
            <consortium name="The Broad Institute Genomics Platform"/>
            <person name="Cuomo C."/>
            <person name="Litvintseva A."/>
            <person name="Chen Y."/>
            <person name="Heitman J."/>
            <person name="Sun S."/>
            <person name="Springer D."/>
            <person name="Dromer F."/>
            <person name="Young S."/>
            <person name="Zeng Q."/>
            <person name="Gargeya S."/>
            <person name="Abouelleil A."/>
            <person name="Alvarado L."/>
            <person name="Chapman S.B."/>
            <person name="Gainer-Dewar J."/>
            <person name="Goldberg J."/>
            <person name="Griggs A."/>
            <person name="Gujja S."/>
            <person name="Hansen M."/>
            <person name="Howarth C."/>
            <person name="Imamovic A."/>
            <person name="Larimer J."/>
            <person name="Murphy C."/>
            <person name="Naylor J."/>
            <person name="Pearson M."/>
            <person name="Priest M."/>
            <person name="Roberts A."/>
            <person name="Saif S."/>
            <person name="Shea T."/>
            <person name="Sykes S."/>
            <person name="Wortman J."/>
            <person name="Nusbaum C."/>
            <person name="Birren B."/>
        </authorList>
    </citation>
    <scope>NUCLEOTIDE SEQUENCE [LARGE SCALE GENOMIC DNA]</scope>
    <source>
        <strain evidence="4">IND107</strain>
    </source>
</reference>
<protein>
    <submittedName>
        <fullName evidence="3">Uncharacterized protein</fullName>
    </submittedName>
</protein>
<feature type="transmembrane region" description="Helical" evidence="2">
    <location>
        <begin position="57"/>
        <end position="76"/>
    </location>
</feature>
<gene>
    <name evidence="3" type="ORF">I308_100140</name>
</gene>
<feature type="transmembrane region" description="Helical" evidence="2">
    <location>
        <begin position="121"/>
        <end position="138"/>
    </location>
</feature>
<dbReference type="Proteomes" id="UP000054399">
    <property type="component" value="Unassembled WGS sequence"/>
</dbReference>
<sequence>MSSESISKSKSNLPPLSSSSIIAKETHALTLSTLSSHCPHLSTPIARLSSLLDIPPTIALTLFLAAWGIAHLYIPIFAIPHWSGILTLVCPLWGSMQTILEELGRRDGKVGKPRKGDGAQWLVYWWFYIVLGWMRGAVRVYRPGWVGVFELGRSGVLVAVGGGWFSKNVLMREKSKELIEAEKREAEEGRQAIRRKGKSEKKDEKEDEKMGKSKNDQKEKDKKERKKEKK</sequence>
<evidence type="ECO:0000313" key="3">
    <source>
        <dbReference type="EMBL" id="KAL0255341.1"/>
    </source>
</evidence>
<organism evidence="3 4">
    <name type="scientific">Cryptococcus tetragattii IND107</name>
    <dbReference type="NCBI Taxonomy" id="1296105"/>
    <lineage>
        <taxon>Eukaryota</taxon>
        <taxon>Fungi</taxon>
        <taxon>Dikarya</taxon>
        <taxon>Basidiomycota</taxon>
        <taxon>Agaricomycotina</taxon>
        <taxon>Tremellomycetes</taxon>
        <taxon>Tremellales</taxon>
        <taxon>Cryptococcaceae</taxon>
        <taxon>Cryptococcus</taxon>
        <taxon>Cryptococcus gattii species complex</taxon>
    </lineage>
</organism>
<comment type="caution">
    <text evidence="3">The sequence shown here is derived from an EMBL/GenBank/DDBJ whole genome shotgun (WGS) entry which is preliminary data.</text>
</comment>
<dbReference type="EMBL" id="ATAM02000001">
    <property type="protein sequence ID" value="KAL0255341.1"/>
    <property type="molecule type" value="Genomic_DNA"/>
</dbReference>
<accession>A0ABR3C3Y0</accession>
<evidence type="ECO:0000256" key="1">
    <source>
        <dbReference type="SAM" id="MobiDB-lite"/>
    </source>
</evidence>
<evidence type="ECO:0000256" key="2">
    <source>
        <dbReference type="SAM" id="Phobius"/>
    </source>
</evidence>
<proteinExistence type="predicted"/>
<evidence type="ECO:0000313" key="4">
    <source>
        <dbReference type="Proteomes" id="UP000054399"/>
    </source>
</evidence>
<dbReference type="RefSeq" id="XP_066616618.1">
    <property type="nucleotide sequence ID" value="XM_066754717.1"/>
</dbReference>